<organism evidence="2 3">
    <name type="scientific">Brevundimonas phage vB_BpoS-Kikimora</name>
    <dbReference type="NCBI Taxonomy" id="2948601"/>
    <lineage>
        <taxon>Viruses</taxon>
        <taxon>Duplodnaviria</taxon>
        <taxon>Heunggongvirae</taxon>
        <taxon>Uroviricota</taxon>
        <taxon>Caudoviricetes</taxon>
        <taxon>Jeanschmidtviridae</taxon>
        <taxon>Kikimoravirus</taxon>
        <taxon>Kikimoravirus kikimora</taxon>
    </lineage>
</organism>
<dbReference type="Proteomes" id="UP001056576">
    <property type="component" value="Segment"/>
</dbReference>
<accession>A0A9E7MSQ0</accession>
<name>A0A9E7MSQ0_9CAUD</name>
<proteinExistence type="predicted"/>
<dbReference type="EMBL" id="ON529857">
    <property type="protein sequence ID" value="USN15362.1"/>
    <property type="molecule type" value="Genomic_DNA"/>
</dbReference>
<sequence length="109" mass="12961">MTNSWKPRVGEWVKMTHTRTWGEQRGVPHSIHLSQVKKVTPAGYVYVTDKFREKFVPSDNRYNEFQPKSLGFRDWLVYIEPASEEEIKTMPRTPQAGREYASRHMFEEK</sequence>
<feature type="region of interest" description="Disordered" evidence="1">
    <location>
        <begin position="87"/>
        <end position="109"/>
    </location>
</feature>
<evidence type="ECO:0000313" key="3">
    <source>
        <dbReference type="Proteomes" id="UP001056576"/>
    </source>
</evidence>
<evidence type="ECO:0000256" key="1">
    <source>
        <dbReference type="SAM" id="MobiDB-lite"/>
    </source>
</evidence>
<protein>
    <submittedName>
        <fullName evidence="2">Uncharacterized protein</fullName>
    </submittedName>
</protein>
<feature type="compositionally biased region" description="Basic and acidic residues" evidence="1">
    <location>
        <begin position="100"/>
        <end position="109"/>
    </location>
</feature>
<reference evidence="2 3" key="1">
    <citation type="submission" date="2022-05" db="EMBL/GenBank/DDBJ databases">
        <authorList>
            <person name="Friedrich I."/>
            <person name="Poehlein A."/>
            <person name="Schneider D."/>
            <person name="Hertel R."/>
            <person name="Daniel R."/>
        </authorList>
    </citation>
    <scope>NUCLEOTIDE SEQUENCE [LARGE SCALE GENOMIC DNA]</scope>
</reference>
<evidence type="ECO:0000313" key="2">
    <source>
        <dbReference type="EMBL" id="USN15362.1"/>
    </source>
</evidence>
<gene>
    <name evidence="2" type="ORF">KIKIMORA_02160</name>
</gene>
<keyword evidence="3" id="KW-1185">Reference proteome</keyword>